<feature type="compositionally biased region" description="Basic and acidic residues" evidence="1">
    <location>
        <begin position="1171"/>
        <end position="1188"/>
    </location>
</feature>
<feature type="compositionally biased region" description="Low complexity" evidence="1">
    <location>
        <begin position="668"/>
        <end position="677"/>
    </location>
</feature>
<feature type="compositionally biased region" description="Acidic residues" evidence="1">
    <location>
        <begin position="1017"/>
        <end position="1027"/>
    </location>
</feature>
<feature type="compositionally biased region" description="Low complexity" evidence="1">
    <location>
        <begin position="591"/>
        <end position="607"/>
    </location>
</feature>
<keyword evidence="4" id="KW-1185">Reference proteome</keyword>
<dbReference type="InterPro" id="IPR035892">
    <property type="entry name" value="C2_domain_sf"/>
</dbReference>
<accession>A0A1Y2CJX3</accession>
<feature type="compositionally biased region" description="Low complexity" evidence="1">
    <location>
        <begin position="616"/>
        <end position="644"/>
    </location>
</feature>
<proteinExistence type="predicted"/>
<sequence>MSGYLKLKIVEGKSFNVTAPETKTRGILDIKKNKKDKKDKKGKKDKSKTPVTPPSEEITDIAPIVQLKFKNQSISTKPCYIKSNEVAKWDEIFEFKLQQDEYSFMILVYNGEIKEECILGESRIGVISFKDQKKLDNWFPFYMKNKKKFIFMGEIRIIGKYIEENEYNQEEDDPDFICSKPQYINEYGNNGNNHGNYLNESGFVLNNNSDDYYDTANNYNNNITVNNNVMGNMKLSSSPGEMTMLNPQNMNAMRNNSINNNDNYQNNNYQNNNYQNNNYQNNNYQNNNTQGGIGNILTPSVYNTYSSQTFDNNGSLPHPIPGSPTLNSNGPMTSPPMNGMGPINSPPMNSMGPINSPPMNSMGPINSPPMNSMGPINSPPMNSMGPINSPPMNNMGPINSPPMNSVGPVSGTVDNYNNLPINPPVNGRVNSIHSQGSVMSNNGNRDSIYSSGSVYSIHDVPAMEKSVLPVIPDELALILSDIPSPDLTLPQNEIMEQLESRLKYKQYNQRVSLKSKQINEFNIWHERIKCDNSISHSEMKQQLLMIKEKHSNESKQLLNDHQRQLDLLHNYLETTKAAIATATAESSDTNPQTPVKTSSVSSQVSQKRNSLDKPISNNSLNRPVSNNSLSVPVNNSLNRPVKNNSLDRLDDNNLNRPINNQSLDRPVNNNLNRPINNQSLDRPVNNSHNRPVFLSLDRPINNGRNDRPNNNSHDRPAFLSLDRPSSNNNLSNIPSFLSLDRPNSNNHKRPSLSSPNGTGMNGFSSIPEMMSPSYGPIGSMNNGISSSLPNMDMNNGNPSMYDNTYNNNNDGDDFGFSLKYIKRNSNRPIPYNSKGKRQSLVVTNNDIILTGNNQNLPINQDLPTNQNLSSEGTASNFGPLIFNGRRQAKELIIRKNRYYMNHKYVKTYERSYVKFKNFKTKKDYTPNPNYTQMELKKKIPEVPKKDKYTKKLSLKIEAQKSEGHEEKKQQQQQHKNENVTVDAPKVEIQFEEPLSDDEPLISIKNKLNEKNTKEQNEDNENEEDTTETETKKKDAKNNENSDSDEDSDEDEEKKGKGKEKYNFDETSFSMLGVDINVLDDDEFEKMIKEFGDIDERIQKMATVNSEELKRILTSKKMAIERKKLAEEKKEEEEEKQNEEEEEDDEDDDSKKEEKEEKEEDEDEEDDDDDLILQHEKTIKASDFNKSHSQDSSNNEDNNDKTSKLIDNINSDDENDEFKQMLNEYEGINCELQKMNTVSTNISITSSLKNFYEEIGYSPNSISPTKKEEIKKAAEEQKITEEQKVDEGKNVDEK</sequence>
<organism evidence="3 4">
    <name type="scientific">Neocallimastix californiae</name>
    <dbReference type="NCBI Taxonomy" id="1754190"/>
    <lineage>
        <taxon>Eukaryota</taxon>
        <taxon>Fungi</taxon>
        <taxon>Fungi incertae sedis</taxon>
        <taxon>Chytridiomycota</taxon>
        <taxon>Chytridiomycota incertae sedis</taxon>
        <taxon>Neocallimastigomycetes</taxon>
        <taxon>Neocallimastigales</taxon>
        <taxon>Neocallimastigaceae</taxon>
        <taxon>Neocallimastix</taxon>
    </lineage>
</organism>
<dbReference type="EMBL" id="MCOG01000107">
    <property type="protein sequence ID" value="ORY46645.1"/>
    <property type="molecule type" value="Genomic_DNA"/>
</dbReference>
<feature type="compositionally biased region" description="Acidic residues" evidence="1">
    <location>
        <begin position="1041"/>
        <end position="1051"/>
    </location>
</feature>
<dbReference type="Proteomes" id="UP000193920">
    <property type="component" value="Unassembled WGS sequence"/>
</dbReference>
<evidence type="ECO:0000256" key="1">
    <source>
        <dbReference type="SAM" id="MobiDB-lite"/>
    </source>
</evidence>
<feature type="compositionally biased region" description="Polar residues" evidence="1">
    <location>
        <begin position="678"/>
        <end position="689"/>
    </location>
</feature>
<gene>
    <name evidence="3" type="ORF">LY90DRAFT_509192</name>
</gene>
<evidence type="ECO:0000313" key="3">
    <source>
        <dbReference type="EMBL" id="ORY46645.1"/>
    </source>
</evidence>
<reference evidence="3 4" key="1">
    <citation type="submission" date="2016-08" db="EMBL/GenBank/DDBJ databases">
        <title>A Parts List for Fungal Cellulosomes Revealed by Comparative Genomics.</title>
        <authorList>
            <consortium name="DOE Joint Genome Institute"/>
            <person name="Haitjema C.H."/>
            <person name="Gilmore S.P."/>
            <person name="Henske J.K."/>
            <person name="Solomon K.V."/>
            <person name="De Groot R."/>
            <person name="Kuo A."/>
            <person name="Mondo S.J."/>
            <person name="Salamov A.A."/>
            <person name="Labutti K."/>
            <person name="Zhao Z."/>
            <person name="Chiniquy J."/>
            <person name="Barry K."/>
            <person name="Brewer H.M."/>
            <person name="Purvine S.O."/>
            <person name="Wright A.T."/>
            <person name="Boxma B."/>
            <person name="Van Alen T."/>
            <person name="Hackstein J.H."/>
            <person name="Baker S.E."/>
            <person name="Grigoriev I.V."/>
            <person name="O'Malley M.A."/>
        </authorList>
    </citation>
    <scope>NUCLEOTIDE SEQUENCE [LARGE SCALE GENOMIC DNA]</scope>
    <source>
        <strain evidence="3 4">G1</strain>
    </source>
</reference>
<dbReference type="Pfam" id="PF00168">
    <property type="entry name" value="C2"/>
    <property type="match status" value="1"/>
</dbReference>
<feature type="compositionally biased region" description="Basic and acidic residues" evidence="1">
    <location>
        <begin position="704"/>
        <end position="716"/>
    </location>
</feature>
<feature type="region of interest" description="Disordered" evidence="1">
    <location>
        <begin position="1124"/>
        <end position="1213"/>
    </location>
</feature>
<feature type="compositionally biased region" description="Low complexity" evidence="1">
    <location>
        <begin position="725"/>
        <end position="739"/>
    </location>
</feature>
<feature type="region of interest" description="Disordered" evidence="1">
    <location>
        <begin position="960"/>
        <end position="1068"/>
    </location>
</feature>
<protein>
    <recommendedName>
        <fullName evidence="2">C2 domain-containing protein</fullName>
    </recommendedName>
</protein>
<dbReference type="SUPFAM" id="SSF49562">
    <property type="entry name" value="C2 domain (Calcium/lipid-binding domain, CaLB)"/>
    <property type="match status" value="1"/>
</dbReference>
<feature type="compositionally biased region" description="Basic residues" evidence="1">
    <location>
        <begin position="32"/>
        <end position="46"/>
    </location>
</feature>
<feature type="compositionally biased region" description="Basic and acidic residues" evidence="1">
    <location>
        <begin position="1028"/>
        <end position="1039"/>
    </location>
</feature>
<feature type="region of interest" description="Disordered" evidence="1">
    <location>
        <begin position="1256"/>
        <end position="1293"/>
    </location>
</feature>
<dbReference type="STRING" id="1754190.A0A1Y2CJX3"/>
<evidence type="ECO:0000259" key="2">
    <source>
        <dbReference type="Pfam" id="PF00168"/>
    </source>
</evidence>
<name>A0A1Y2CJX3_9FUNG</name>
<feature type="domain" description="C2" evidence="2">
    <location>
        <begin position="58"/>
        <end position="140"/>
    </location>
</feature>
<feature type="compositionally biased region" description="Polar residues" evidence="1">
    <location>
        <begin position="741"/>
        <end position="764"/>
    </location>
</feature>
<feature type="compositionally biased region" description="Acidic residues" evidence="1">
    <location>
        <begin position="1155"/>
        <end position="1170"/>
    </location>
</feature>
<feature type="region of interest" description="Disordered" evidence="1">
    <location>
        <begin position="582"/>
        <end position="767"/>
    </location>
</feature>
<comment type="caution">
    <text evidence="3">The sequence shown here is derived from an EMBL/GenBank/DDBJ whole genome shotgun (WGS) entry which is preliminary data.</text>
</comment>
<feature type="compositionally biased region" description="Basic and acidic residues" evidence="1">
    <location>
        <begin position="1052"/>
        <end position="1063"/>
    </location>
</feature>
<evidence type="ECO:0000313" key="4">
    <source>
        <dbReference type="Proteomes" id="UP000193920"/>
    </source>
</evidence>
<feature type="compositionally biased region" description="Acidic residues" evidence="1">
    <location>
        <begin position="989"/>
        <end position="999"/>
    </location>
</feature>
<dbReference type="InterPro" id="IPR000008">
    <property type="entry name" value="C2_dom"/>
</dbReference>
<feature type="compositionally biased region" description="Basic and acidic residues" evidence="1">
    <location>
        <begin position="1006"/>
        <end position="1016"/>
    </location>
</feature>
<feature type="region of interest" description="Disordered" evidence="1">
    <location>
        <begin position="28"/>
        <end position="56"/>
    </location>
</feature>
<feature type="compositionally biased region" description="Basic and acidic residues" evidence="1">
    <location>
        <begin position="1264"/>
        <end position="1293"/>
    </location>
</feature>
<feature type="compositionally biased region" description="Acidic residues" evidence="1">
    <location>
        <begin position="1129"/>
        <end position="1147"/>
    </location>
</feature>
<feature type="compositionally biased region" description="Basic and acidic residues" evidence="1">
    <location>
        <begin position="960"/>
        <end position="977"/>
    </location>
</feature>